<dbReference type="Gene3D" id="3.20.20.80">
    <property type="entry name" value="Glycosidases"/>
    <property type="match status" value="1"/>
</dbReference>
<accession>A0A1M6JR88</accession>
<dbReference type="SUPFAM" id="SSF51445">
    <property type="entry name" value="(Trans)glycosidases"/>
    <property type="match status" value="1"/>
</dbReference>
<evidence type="ECO:0000259" key="10">
    <source>
        <dbReference type="Pfam" id="PF02838"/>
    </source>
</evidence>
<evidence type="ECO:0000256" key="3">
    <source>
        <dbReference type="ARBA" id="ARBA00012663"/>
    </source>
</evidence>
<name>A0A1M6JR88_9BACE</name>
<evidence type="ECO:0000259" key="9">
    <source>
        <dbReference type="Pfam" id="PF00754"/>
    </source>
</evidence>
<dbReference type="Gene3D" id="3.30.379.10">
    <property type="entry name" value="Chitobiase/beta-hexosaminidase domain 2-like"/>
    <property type="match status" value="1"/>
</dbReference>
<dbReference type="InterPro" id="IPR015882">
    <property type="entry name" value="HEX_bac_N"/>
</dbReference>
<dbReference type="SUPFAM" id="SSF49785">
    <property type="entry name" value="Galactose-binding domain-like"/>
    <property type="match status" value="1"/>
</dbReference>
<organism evidence="11 12">
    <name type="scientific">Bacteroides stercorirosoris</name>
    <dbReference type="NCBI Taxonomy" id="871324"/>
    <lineage>
        <taxon>Bacteria</taxon>
        <taxon>Pseudomonadati</taxon>
        <taxon>Bacteroidota</taxon>
        <taxon>Bacteroidia</taxon>
        <taxon>Bacteroidales</taxon>
        <taxon>Bacteroidaceae</taxon>
        <taxon>Bacteroides</taxon>
    </lineage>
</organism>
<feature type="domain" description="Beta-hexosaminidase bacterial type N-terminal" evidence="10">
    <location>
        <begin position="34"/>
        <end position="165"/>
    </location>
</feature>
<dbReference type="InterPro" id="IPR015883">
    <property type="entry name" value="Glyco_hydro_20_cat"/>
</dbReference>
<keyword evidence="5" id="KW-0326">Glycosidase</keyword>
<evidence type="ECO:0000256" key="6">
    <source>
        <dbReference type="PIRSR" id="PIRSR625705-1"/>
    </source>
</evidence>
<comment type="catalytic activity">
    <reaction evidence="1">
        <text>Hydrolysis of terminal non-reducing N-acetyl-D-hexosamine residues in N-acetyl-beta-D-hexosaminides.</text>
        <dbReference type="EC" id="3.2.1.52"/>
    </reaction>
</comment>
<dbReference type="Pfam" id="PF13287">
    <property type="entry name" value="Fn3_assoc"/>
    <property type="match status" value="1"/>
</dbReference>
<dbReference type="PROSITE" id="PS51257">
    <property type="entry name" value="PROKAR_LIPOPROTEIN"/>
    <property type="match status" value="1"/>
</dbReference>
<feature type="chain" id="PRO_5013359615" description="beta-N-acetylhexosaminidase" evidence="7">
    <location>
        <begin position="28"/>
        <end position="785"/>
    </location>
</feature>
<protein>
    <recommendedName>
        <fullName evidence="3">beta-N-acetylhexosaminidase</fullName>
        <ecNumber evidence="3">3.2.1.52</ecNumber>
    </recommendedName>
</protein>
<dbReference type="SUPFAM" id="SSF55545">
    <property type="entry name" value="beta-N-acetylhexosaminidase-like domain"/>
    <property type="match status" value="1"/>
</dbReference>
<dbReference type="PANTHER" id="PTHR22600:SF57">
    <property type="entry name" value="BETA-N-ACETYLHEXOSAMINIDASE"/>
    <property type="match status" value="1"/>
</dbReference>
<evidence type="ECO:0000313" key="12">
    <source>
        <dbReference type="Proteomes" id="UP000184192"/>
    </source>
</evidence>
<dbReference type="InterPro" id="IPR026876">
    <property type="entry name" value="Fn3_assoc_repeat"/>
</dbReference>
<evidence type="ECO:0000259" key="8">
    <source>
        <dbReference type="Pfam" id="PF00728"/>
    </source>
</evidence>
<dbReference type="eggNOG" id="COG3525">
    <property type="taxonomic scope" value="Bacteria"/>
</dbReference>
<dbReference type="GO" id="GO:0005975">
    <property type="term" value="P:carbohydrate metabolic process"/>
    <property type="evidence" value="ECO:0007669"/>
    <property type="project" value="InterPro"/>
</dbReference>
<dbReference type="InterPro" id="IPR000421">
    <property type="entry name" value="FA58C"/>
</dbReference>
<evidence type="ECO:0000256" key="2">
    <source>
        <dbReference type="ARBA" id="ARBA00006285"/>
    </source>
</evidence>
<evidence type="ECO:0000256" key="5">
    <source>
        <dbReference type="ARBA" id="ARBA00023295"/>
    </source>
</evidence>
<feature type="domain" description="Glycoside hydrolase family 20 catalytic" evidence="8">
    <location>
        <begin position="169"/>
        <end position="519"/>
    </location>
</feature>
<feature type="domain" description="F5/8 type C" evidence="9">
    <location>
        <begin position="649"/>
        <end position="760"/>
    </location>
</feature>
<keyword evidence="4" id="KW-0378">Hydrolase</keyword>
<feature type="signal peptide" evidence="7">
    <location>
        <begin position="1"/>
        <end position="27"/>
    </location>
</feature>
<dbReference type="PRINTS" id="PR00738">
    <property type="entry name" value="GLHYDRLASE20"/>
</dbReference>
<proteinExistence type="inferred from homology"/>
<sequence length="785" mass="88508">MKTPLFKYYIMKNLLIPIIACILTACSNEQQVSYSVIPLPQEISLNQNQPFRLNDKVVVVYPENNSLLERNARFLSEYVSHSTGYTLKLKTLSHQEKDIENTIILALNPEIDNKEGYIISVTPKNIRIEGQTENGVFYGIQTLRKSIPAITREGVILMPAGTVKDEPHFGYRAMHFDVARHFFPIEFVKKYIDLLALHNMNTLHWHLTDDQGWRIEIKKYPKLTEVGSMRNRTVAGYAGSGKYDQTSHGGYYTQEQLKDIVEYAKERYINIIPEVDLPGHMLAALAAYPELGCTGGPYEVCPDWGVFEDVLCVGNEQTMLFLEDVMTELINIFPSQYIHIGGDETPRTRWEKCPKCQARIKAEGLKADKEHSAEDRLQSYCMKRIENFLNAKGRQIIGWDEILEGDIAQNATVMSWRGSAGGIKAAQMGHNVIMAPNTHCYFDFYQTDDTKEEPLSIGGYLPVEKVYSLNPTESLTEEQAEHILGVQANLWTEYILTTDQVEYMILPRMAALSEVQWTQPEKKDYRSFTTRVINLLAMYQRDGLNYAKHLFDIKADFKADTAKKAMIITLSTIDNAPIYYTLDGNEPTTASQKYAGPIPIHSSIDFRAIAIRQGSEGKMVTKQISFSKATLAPIVLTTTQPAPNYTFGGATTLVDGIAGNENFSTGAWLGFLGKDVTAIIDLGQPMDIKQLDVNAMTYMDAWIMGIIRLDISVSDDSKEFVEVASKEFISETDIKKRNIEKYSVTFKPVSARYVKMVAQGSAALPKGHVGEGKMPYLFMDEIQIE</sequence>
<dbReference type="InterPro" id="IPR029018">
    <property type="entry name" value="Hex-like_dom2"/>
</dbReference>
<dbReference type="CDD" id="cd06563">
    <property type="entry name" value="GH20_chitobiase-like"/>
    <property type="match status" value="1"/>
</dbReference>
<evidence type="ECO:0000256" key="1">
    <source>
        <dbReference type="ARBA" id="ARBA00001231"/>
    </source>
</evidence>
<dbReference type="Pfam" id="PF02838">
    <property type="entry name" value="Glyco_hydro_20b"/>
    <property type="match status" value="1"/>
</dbReference>
<comment type="similarity">
    <text evidence="2">Belongs to the glycosyl hydrolase 20 family.</text>
</comment>
<dbReference type="Pfam" id="PF00754">
    <property type="entry name" value="F5_F8_type_C"/>
    <property type="match status" value="1"/>
</dbReference>
<keyword evidence="12" id="KW-1185">Reference proteome</keyword>
<dbReference type="Gene3D" id="2.60.120.260">
    <property type="entry name" value="Galactose-binding domain-like"/>
    <property type="match status" value="1"/>
</dbReference>
<reference evidence="12" key="1">
    <citation type="submission" date="2016-11" db="EMBL/GenBank/DDBJ databases">
        <authorList>
            <person name="Varghese N."/>
            <person name="Submissions S."/>
        </authorList>
    </citation>
    <scope>NUCLEOTIDE SEQUENCE [LARGE SCALE GENOMIC DNA]</scope>
    <source>
        <strain evidence="12">DSM 26884</strain>
    </source>
</reference>
<dbReference type="InterPro" id="IPR017853">
    <property type="entry name" value="GH"/>
</dbReference>
<dbReference type="Pfam" id="PF00728">
    <property type="entry name" value="Glyco_hydro_20"/>
    <property type="match status" value="1"/>
</dbReference>
<gene>
    <name evidence="11" type="ORF">SAMN05444350_13138</name>
</gene>
<dbReference type="AlphaFoldDB" id="A0A1M6JR88"/>
<dbReference type="GO" id="GO:0030203">
    <property type="term" value="P:glycosaminoglycan metabolic process"/>
    <property type="evidence" value="ECO:0007669"/>
    <property type="project" value="TreeGrafter"/>
</dbReference>
<dbReference type="InterPro" id="IPR025705">
    <property type="entry name" value="Beta_hexosaminidase_sua/sub"/>
</dbReference>
<evidence type="ECO:0000256" key="4">
    <source>
        <dbReference type="ARBA" id="ARBA00022801"/>
    </source>
</evidence>
<evidence type="ECO:0000313" key="11">
    <source>
        <dbReference type="EMBL" id="SHJ49208.1"/>
    </source>
</evidence>
<evidence type="ECO:0000256" key="7">
    <source>
        <dbReference type="SAM" id="SignalP"/>
    </source>
</evidence>
<dbReference type="Proteomes" id="UP000184192">
    <property type="component" value="Unassembled WGS sequence"/>
</dbReference>
<dbReference type="GO" id="GO:0016020">
    <property type="term" value="C:membrane"/>
    <property type="evidence" value="ECO:0007669"/>
    <property type="project" value="TreeGrafter"/>
</dbReference>
<keyword evidence="7" id="KW-0732">Signal</keyword>
<dbReference type="InterPro" id="IPR008979">
    <property type="entry name" value="Galactose-bd-like_sf"/>
</dbReference>
<feature type="active site" description="Proton donor" evidence="6">
    <location>
        <position position="344"/>
    </location>
</feature>
<dbReference type="EC" id="3.2.1.52" evidence="3"/>
<dbReference type="GO" id="GO:0004563">
    <property type="term" value="F:beta-N-acetylhexosaminidase activity"/>
    <property type="evidence" value="ECO:0007669"/>
    <property type="project" value="UniProtKB-EC"/>
</dbReference>
<dbReference type="EMBL" id="FQZN01000031">
    <property type="protein sequence ID" value="SHJ49208.1"/>
    <property type="molecule type" value="Genomic_DNA"/>
</dbReference>
<dbReference type="PANTHER" id="PTHR22600">
    <property type="entry name" value="BETA-HEXOSAMINIDASE"/>
    <property type="match status" value="1"/>
</dbReference>